<sequence>MKINETAAGMSIDKWQTRELAAYVRVLEDIAHAAEETCWGCPSGTGVQAMLLRRATAPAWLSEKMGKQHA</sequence>
<accession>A0A0F8YQQ1</accession>
<comment type="caution">
    <text evidence="1">The sequence shown here is derived from an EMBL/GenBank/DDBJ whole genome shotgun (WGS) entry which is preliminary data.</text>
</comment>
<evidence type="ECO:0000313" key="1">
    <source>
        <dbReference type="EMBL" id="KKK83732.1"/>
    </source>
</evidence>
<organism evidence="1">
    <name type="scientific">marine sediment metagenome</name>
    <dbReference type="NCBI Taxonomy" id="412755"/>
    <lineage>
        <taxon>unclassified sequences</taxon>
        <taxon>metagenomes</taxon>
        <taxon>ecological metagenomes</taxon>
    </lineage>
</organism>
<gene>
    <name evidence="1" type="ORF">LCGC14_2790440</name>
</gene>
<name>A0A0F8YQQ1_9ZZZZ</name>
<dbReference type="AlphaFoldDB" id="A0A0F8YQQ1"/>
<proteinExistence type="predicted"/>
<reference evidence="1" key="1">
    <citation type="journal article" date="2015" name="Nature">
        <title>Complex archaea that bridge the gap between prokaryotes and eukaryotes.</title>
        <authorList>
            <person name="Spang A."/>
            <person name="Saw J.H."/>
            <person name="Jorgensen S.L."/>
            <person name="Zaremba-Niedzwiedzka K."/>
            <person name="Martijn J."/>
            <person name="Lind A.E."/>
            <person name="van Eijk R."/>
            <person name="Schleper C."/>
            <person name="Guy L."/>
            <person name="Ettema T.J."/>
        </authorList>
    </citation>
    <scope>NUCLEOTIDE SEQUENCE</scope>
</reference>
<dbReference type="EMBL" id="LAZR01052086">
    <property type="protein sequence ID" value="KKK83732.1"/>
    <property type="molecule type" value="Genomic_DNA"/>
</dbReference>
<protein>
    <submittedName>
        <fullName evidence="1">Uncharacterized protein</fullName>
    </submittedName>
</protein>